<dbReference type="EMBL" id="LN679998">
    <property type="protein sequence ID" value="CEJ73467.1"/>
    <property type="molecule type" value="Genomic_DNA"/>
</dbReference>
<proteinExistence type="predicted"/>
<evidence type="ECO:0000313" key="2">
    <source>
        <dbReference type="Proteomes" id="UP000032811"/>
    </source>
</evidence>
<keyword evidence="2" id="KW-1185">Reference proteome</keyword>
<protein>
    <submittedName>
        <fullName evidence="1">Uncharacterized protein</fullName>
    </submittedName>
</protein>
<reference evidence="1 2" key="1">
    <citation type="submission" date="2014-11" db="EMBL/GenBank/DDBJ databases">
        <authorList>
            <person name="Aslett M.A."/>
            <person name="De Silva N."/>
        </authorList>
    </citation>
    <scope>NUCLEOTIDE SEQUENCE [LARGE SCALE GENOMIC DNA]</scope>
    <source>
        <strain evidence="1 2">ATCC9714</strain>
    </source>
</reference>
<gene>
    <name evidence="1" type="ORF">ATCC9714_13551</name>
</gene>
<accession>A0ABM9RN62</accession>
<evidence type="ECO:0000313" key="1">
    <source>
        <dbReference type="EMBL" id="CEJ73467.1"/>
    </source>
</evidence>
<sequence>MENIEVFYSLIMLDIFIEKFYKFMFKVKKFRYIFNIEN</sequence>
<dbReference type="Proteomes" id="UP000032811">
    <property type="component" value="Chromosome 1"/>
</dbReference>
<organism evidence="1 2">
    <name type="scientific">Paraclostridium sordellii</name>
    <name type="common">Clostridium sordellii</name>
    <dbReference type="NCBI Taxonomy" id="1505"/>
    <lineage>
        <taxon>Bacteria</taxon>
        <taxon>Bacillati</taxon>
        <taxon>Bacillota</taxon>
        <taxon>Clostridia</taxon>
        <taxon>Peptostreptococcales</taxon>
        <taxon>Peptostreptococcaceae</taxon>
        <taxon>Paraclostridium</taxon>
    </lineage>
</organism>
<name>A0ABM9RN62_PARSO</name>